<organism evidence="1 2">
    <name type="scientific">Senna tora</name>
    <dbReference type="NCBI Taxonomy" id="362788"/>
    <lineage>
        <taxon>Eukaryota</taxon>
        <taxon>Viridiplantae</taxon>
        <taxon>Streptophyta</taxon>
        <taxon>Embryophyta</taxon>
        <taxon>Tracheophyta</taxon>
        <taxon>Spermatophyta</taxon>
        <taxon>Magnoliopsida</taxon>
        <taxon>eudicotyledons</taxon>
        <taxon>Gunneridae</taxon>
        <taxon>Pentapetalae</taxon>
        <taxon>rosids</taxon>
        <taxon>fabids</taxon>
        <taxon>Fabales</taxon>
        <taxon>Fabaceae</taxon>
        <taxon>Caesalpinioideae</taxon>
        <taxon>Cassia clade</taxon>
        <taxon>Senna</taxon>
    </lineage>
</organism>
<name>A0A834XCR2_9FABA</name>
<evidence type="ECO:0000313" key="2">
    <source>
        <dbReference type="Proteomes" id="UP000634136"/>
    </source>
</evidence>
<dbReference type="Proteomes" id="UP000634136">
    <property type="component" value="Unassembled WGS sequence"/>
</dbReference>
<reference evidence="1" key="1">
    <citation type="submission" date="2020-09" db="EMBL/GenBank/DDBJ databases">
        <title>Genome-Enabled Discovery of Anthraquinone Biosynthesis in Senna tora.</title>
        <authorList>
            <person name="Kang S.-H."/>
            <person name="Pandey R.P."/>
            <person name="Lee C.-M."/>
            <person name="Sim J.-S."/>
            <person name="Jeong J.-T."/>
            <person name="Choi B.-S."/>
            <person name="Jung M."/>
            <person name="Ginzburg D."/>
            <person name="Zhao K."/>
            <person name="Won S.Y."/>
            <person name="Oh T.-J."/>
            <person name="Yu Y."/>
            <person name="Kim N.-H."/>
            <person name="Lee O.R."/>
            <person name="Lee T.-H."/>
            <person name="Bashyal P."/>
            <person name="Kim T.-S."/>
            <person name="Lee W.-H."/>
            <person name="Kawkins C."/>
            <person name="Kim C.-K."/>
            <person name="Kim J.S."/>
            <person name="Ahn B.O."/>
            <person name="Rhee S.Y."/>
            <person name="Sohng J.K."/>
        </authorList>
    </citation>
    <scope>NUCLEOTIDE SEQUENCE</scope>
    <source>
        <tissue evidence="1">Leaf</tissue>
    </source>
</reference>
<evidence type="ECO:0000313" key="1">
    <source>
        <dbReference type="EMBL" id="KAF7842860.1"/>
    </source>
</evidence>
<dbReference type="AlphaFoldDB" id="A0A834XCR2"/>
<keyword evidence="2" id="KW-1185">Reference proteome</keyword>
<proteinExistence type="predicted"/>
<gene>
    <name evidence="1" type="ORF">G2W53_005158</name>
</gene>
<comment type="caution">
    <text evidence="1">The sequence shown here is derived from an EMBL/GenBank/DDBJ whole genome shotgun (WGS) entry which is preliminary data.</text>
</comment>
<protein>
    <submittedName>
        <fullName evidence="1">Uncharacterized protein</fullName>
    </submittedName>
</protein>
<dbReference type="EMBL" id="JAAIUW010000002">
    <property type="protein sequence ID" value="KAF7842860.1"/>
    <property type="molecule type" value="Genomic_DNA"/>
</dbReference>
<accession>A0A834XCR2</accession>
<sequence>MGGKPACKKVACMAPLMPSKKVANPFGKLLKWHSGSQASRHMIKPR</sequence>